<keyword evidence="8" id="KW-1185">Reference proteome</keyword>
<evidence type="ECO:0000259" key="6">
    <source>
        <dbReference type="PROSITE" id="PS50950"/>
    </source>
</evidence>
<dbReference type="PROSITE" id="PS50950">
    <property type="entry name" value="ZF_THAP"/>
    <property type="match status" value="1"/>
</dbReference>
<dbReference type="AlphaFoldDB" id="A0A9P0NDA2"/>
<name>A0A9P0NDA2_APHGO</name>
<protein>
    <recommendedName>
        <fullName evidence="6">THAP-type domain-containing protein</fullName>
    </recommendedName>
</protein>
<feature type="domain" description="THAP-type" evidence="6">
    <location>
        <begin position="1"/>
        <end position="79"/>
    </location>
</feature>
<keyword evidence="1" id="KW-0479">Metal-binding</keyword>
<reference evidence="7" key="1">
    <citation type="submission" date="2022-02" db="EMBL/GenBank/DDBJ databases">
        <authorList>
            <person name="King R."/>
        </authorList>
    </citation>
    <scope>NUCLEOTIDE SEQUENCE</scope>
</reference>
<keyword evidence="4 5" id="KW-0238">DNA-binding</keyword>
<dbReference type="GO" id="GO:0008270">
    <property type="term" value="F:zinc ion binding"/>
    <property type="evidence" value="ECO:0007669"/>
    <property type="project" value="UniProtKB-KW"/>
</dbReference>
<dbReference type="GO" id="GO:0003677">
    <property type="term" value="F:DNA binding"/>
    <property type="evidence" value="ECO:0007669"/>
    <property type="project" value="UniProtKB-UniRule"/>
</dbReference>
<dbReference type="InterPro" id="IPR027805">
    <property type="entry name" value="Transposase_HTH_dom"/>
</dbReference>
<sequence length="295" mass="34229">MLNLLYLRPGDNSMSFHTFPSHMPRKRQWEIALKMGKKTPRNAVVCSFHFQDTDFVLSQKKPSQLISRRLKGNVVPSINLPKRKHDKIINTPTKQKMHKRAEQAKKRSTVGQDLFGTSNISLDNTSPTIDTGQISDIEELATELQDINSVQILDKENITLHFDKCIQVDGLYRPPGFRSTIMDLIRNDSDILAFTGVPTLVKFQKIVEVGELIVNRLHYNTQFTLDIYHQILLTLIKLKLNISYKCLCVLFSISKSTCKNYFYNTIDLPIIFNYEISNYLAFKNYYRKKHSQVFY</sequence>
<dbReference type="SUPFAM" id="SSF57716">
    <property type="entry name" value="Glucocorticoid receptor-like (DNA-binding domain)"/>
    <property type="match status" value="1"/>
</dbReference>
<dbReference type="SMART" id="SM00692">
    <property type="entry name" value="DM3"/>
    <property type="match status" value="1"/>
</dbReference>
<proteinExistence type="predicted"/>
<evidence type="ECO:0000256" key="1">
    <source>
        <dbReference type="ARBA" id="ARBA00022723"/>
    </source>
</evidence>
<evidence type="ECO:0000313" key="7">
    <source>
        <dbReference type="EMBL" id="CAH1720476.1"/>
    </source>
</evidence>
<evidence type="ECO:0000256" key="3">
    <source>
        <dbReference type="ARBA" id="ARBA00022833"/>
    </source>
</evidence>
<keyword evidence="2 5" id="KW-0863">Zinc-finger</keyword>
<dbReference type="PANTHER" id="PTHR23080:SF143">
    <property type="entry name" value="SI:DKEY-56D12.4"/>
    <property type="match status" value="1"/>
</dbReference>
<dbReference type="PANTHER" id="PTHR23080">
    <property type="entry name" value="THAP DOMAIN PROTEIN"/>
    <property type="match status" value="1"/>
</dbReference>
<dbReference type="InterPro" id="IPR006612">
    <property type="entry name" value="THAP_Znf"/>
</dbReference>
<dbReference type="EMBL" id="OU899035">
    <property type="protein sequence ID" value="CAH1720476.1"/>
    <property type="molecule type" value="Genomic_DNA"/>
</dbReference>
<evidence type="ECO:0000256" key="2">
    <source>
        <dbReference type="ARBA" id="ARBA00022771"/>
    </source>
</evidence>
<dbReference type="Pfam" id="PF05485">
    <property type="entry name" value="THAP"/>
    <property type="match status" value="1"/>
</dbReference>
<dbReference type="Pfam" id="PF13613">
    <property type="entry name" value="HTH_Tnp_4"/>
    <property type="match status" value="1"/>
</dbReference>
<evidence type="ECO:0000256" key="5">
    <source>
        <dbReference type="PROSITE-ProRule" id="PRU00309"/>
    </source>
</evidence>
<dbReference type="Proteomes" id="UP001154329">
    <property type="component" value="Chromosome 2"/>
</dbReference>
<reference evidence="7" key="2">
    <citation type="submission" date="2022-10" db="EMBL/GenBank/DDBJ databases">
        <authorList>
            <consortium name="ENA_rothamsted_submissions"/>
            <consortium name="culmorum"/>
            <person name="King R."/>
        </authorList>
    </citation>
    <scope>NUCLEOTIDE SEQUENCE</scope>
</reference>
<keyword evidence="3" id="KW-0862">Zinc</keyword>
<gene>
    <name evidence="7" type="ORF">APHIGO_LOCUS4004</name>
</gene>
<dbReference type="SMART" id="SM00980">
    <property type="entry name" value="THAP"/>
    <property type="match status" value="1"/>
</dbReference>
<organism evidence="7 8">
    <name type="scientific">Aphis gossypii</name>
    <name type="common">Cotton aphid</name>
    <dbReference type="NCBI Taxonomy" id="80765"/>
    <lineage>
        <taxon>Eukaryota</taxon>
        <taxon>Metazoa</taxon>
        <taxon>Ecdysozoa</taxon>
        <taxon>Arthropoda</taxon>
        <taxon>Hexapoda</taxon>
        <taxon>Insecta</taxon>
        <taxon>Pterygota</taxon>
        <taxon>Neoptera</taxon>
        <taxon>Paraneoptera</taxon>
        <taxon>Hemiptera</taxon>
        <taxon>Sternorrhyncha</taxon>
        <taxon>Aphidomorpha</taxon>
        <taxon>Aphidoidea</taxon>
        <taxon>Aphididae</taxon>
        <taxon>Aphidini</taxon>
        <taxon>Aphis</taxon>
        <taxon>Aphis</taxon>
    </lineage>
</organism>
<dbReference type="Gene3D" id="6.20.210.20">
    <property type="entry name" value="THAP domain"/>
    <property type="match status" value="1"/>
</dbReference>
<accession>A0A9P0NDA2</accession>
<dbReference type="InterPro" id="IPR038441">
    <property type="entry name" value="THAP_Znf_sf"/>
</dbReference>
<evidence type="ECO:0000256" key="4">
    <source>
        <dbReference type="ARBA" id="ARBA00023125"/>
    </source>
</evidence>
<evidence type="ECO:0000313" key="8">
    <source>
        <dbReference type="Proteomes" id="UP001154329"/>
    </source>
</evidence>